<keyword evidence="10" id="KW-1185">Reference proteome</keyword>
<proteinExistence type="inferred from homology"/>
<evidence type="ECO:0000313" key="10">
    <source>
        <dbReference type="Proteomes" id="UP001055712"/>
    </source>
</evidence>
<keyword evidence="2" id="KW-0808">Transferase</keyword>
<dbReference type="InterPro" id="IPR039262">
    <property type="entry name" value="DTWD2/TAPT"/>
</dbReference>
<dbReference type="AlphaFoldDB" id="A0A9D4YT00"/>
<feature type="domain" description="DTW" evidence="8">
    <location>
        <begin position="22"/>
        <end position="347"/>
    </location>
</feature>
<reference evidence="9" key="1">
    <citation type="journal article" date="2019" name="Plant J.">
        <title>Chlorella vulgaris genome assembly and annotation reveals the molecular basis for metabolic acclimation to high light conditions.</title>
        <authorList>
            <person name="Cecchin M."/>
            <person name="Marcolungo L."/>
            <person name="Rossato M."/>
            <person name="Girolomoni L."/>
            <person name="Cosentino E."/>
            <person name="Cuine S."/>
            <person name="Li-Beisson Y."/>
            <person name="Delledonne M."/>
            <person name="Ballottari M."/>
        </authorList>
    </citation>
    <scope>NUCLEOTIDE SEQUENCE</scope>
    <source>
        <strain evidence="9">211/11P</strain>
    </source>
</reference>
<dbReference type="EC" id="2.5.1.25" evidence="1"/>
<evidence type="ECO:0000256" key="5">
    <source>
        <dbReference type="ARBA" id="ARBA00034489"/>
    </source>
</evidence>
<gene>
    <name evidence="9" type="ORF">D9Q98_009987</name>
</gene>
<feature type="region of interest" description="Disordered" evidence="7">
    <location>
        <begin position="1"/>
        <end position="23"/>
    </location>
</feature>
<evidence type="ECO:0000259" key="8">
    <source>
        <dbReference type="SMART" id="SM01144"/>
    </source>
</evidence>
<dbReference type="PANTHER" id="PTHR21392:SF0">
    <property type="entry name" value="TRNA-URIDINE AMINOCARBOXYPROPYLTRANSFERASE 2"/>
    <property type="match status" value="1"/>
</dbReference>
<dbReference type="Pfam" id="PF03942">
    <property type="entry name" value="DTW"/>
    <property type="match status" value="1"/>
</dbReference>
<accession>A0A9D4YT00</accession>
<feature type="region of interest" description="Disordered" evidence="7">
    <location>
        <begin position="149"/>
        <end position="184"/>
    </location>
</feature>
<dbReference type="SMART" id="SM01144">
    <property type="entry name" value="DTW"/>
    <property type="match status" value="1"/>
</dbReference>
<comment type="similarity">
    <text evidence="5">Belongs to the TDD superfamily. DTWD2 family.</text>
</comment>
<dbReference type="PANTHER" id="PTHR21392">
    <property type="entry name" value="TRNA-URIDINE AMINOCARBOXYPROPYLTRANSFERASE 2"/>
    <property type="match status" value="1"/>
</dbReference>
<feature type="compositionally biased region" description="Low complexity" evidence="7">
    <location>
        <begin position="163"/>
        <end position="184"/>
    </location>
</feature>
<dbReference type="GO" id="GO:0016432">
    <property type="term" value="F:tRNA-uridine aminocarboxypropyltransferase activity"/>
    <property type="evidence" value="ECO:0007669"/>
    <property type="project" value="UniProtKB-EC"/>
</dbReference>
<dbReference type="EMBL" id="SIDB01000013">
    <property type="protein sequence ID" value="KAI3424435.1"/>
    <property type="molecule type" value="Genomic_DNA"/>
</dbReference>
<dbReference type="OrthoDB" id="514092at2759"/>
<evidence type="ECO:0000256" key="6">
    <source>
        <dbReference type="ARBA" id="ARBA00048718"/>
    </source>
</evidence>
<comment type="caution">
    <text evidence="9">The sequence shown here is derived from an EMBL/GenBank/DDBJ whole genome shotgun (WGS) entry which is preliminary data.</text>
</comment>
<dbReference type="InterPro" id="IPR005636">
    <property type="entry name" value="DTW"/>
</dbReference>
<sequence length="378" mass="39436">MSVGKHPSAPDGNAEITTKPASRKSCQRCERPASVCLCASLPSKPLALAGKVIVLQHPHEHKKRMATVPLLQKCVVGVEVLRCRTYRPELDSHAPLHSALADAAAGLYPLLVLFPGGGARDLQQLAAELRAGGGAGSGTAQLPAACASRQAEEEEQEVGRAHQAGCQQQGEPWQQVQQQAALPQQLHRGVEMQQGQQPGQGGQRQPLYALLVIDGTWKQAKEMYRAVLPLVLPPNGPGVRVQLPLPPRTAAAAAACEPCAAQASAAAGEPSAGAQAAAAAAAGTRAAAGDEAPLLLRTEPMEGCLTTCEAAARALGWLEGPVRGPVVKDAVLQPLAALARFQARWDPALAVRLSDGAHYSQARCRMGMGKQGVLELIP</sequence>
<evidence type="ECO:0000256" key="3">
    <source>
        <dbReference type="ARBA" id="ARBA00022691"/>
    </source>
</evidence>
<reference evidence="9" key="2">
    <citation type="submission" date="2020-11" db="EMBL/GenBank/DDBJ databases">
        <authorList>
            <person name="Cecchin M."/>
            <person name="Marcolungo L."/>
            <person name="Rossato M."/>
            <person name="Girolomoni L."/>
            <person name="Cosentino E."/>
            <person name="Cuine S."/>
            <person name="Li-Beisson Y."/>
            <person name="Delledonne M."/>
            <person name="Ballottari M."/>
        </authorList>
    </citation>
    <scope>NUCLEOTIDE SEQUENCE</scope>
    <source>
        <strain evidence="9">211/11P</strain>
        <tissue evidence="9">Whole cell</tissue>
    </source>
</reference>
<name>A0A9D4YT00_CHLVU</name>
<evidence type="ECO:0000256" key="4">
    <source>
        <dbReference type="ARBA" id="ARBA00022694"/>
    </source>
</evidence>
<dbReference type="GO" id="GO:0008033">
    <property type="term" value="P:tRNA processing"/>
    <property type="evidence" value="ECO:0007669"/>
    <property type="project" value="UniProtKB-KW"/>
</dbReference>
<organism evidence="9 10">
    <name type="scientific">Chlorella vulgaris</name>
    <name type="common">Green alga</name>
    <dbReference type="NCBI Taxonomy" id="3077"/>
    <lineage>
        <taxon>Eukaryota</taxon>
        <taxon>Viridiplantae</taxon>
        <taxon>Chlorophyta</taxon>
        <taxon>core chlorophytes</taxon>
        <taxon>Trebouxiophyceae</taxon>
        <taxon>Chlorellales</taxon>
        <taxon>Chlorellaceae</taxon>
        <taxon>Chlorella clade</taxon>
        <taxon>Chlorella</taxon>
    </lineage>
</organism>
<evidence type="ECO:0000313" key="9">
    <source>
        <dbReference type="EMBL" id="KAI3424435.1"/>
    </source>
</evidence>
<keyword evidence="3" id="KW-0949">S-adenosyl-L-methionine</keyword>
<protein>
    <recommendedName>
        <fullName evidence="1">tRNA-uridine aminocarboxypropyltransferase</fullName>
        <ecNumber evidence="1">2.5.1.25</ecNumber>
    </recommendedName>
</protein>
<evidence type="ECO:0000256" key="1">
    <source>
        <dbReference type="ARBA" id="ARBA00012386"/>
    </source>
</evidence>
<evidence type="ECO:0000256" key="2">
    <source>
        <dbReference type="ARBA" id="ARBA00022679"/>
    </source>
</evidence>
<dbReference type="Proteomes" id="UP001055712">
    <property type="component" value="Unassembled WGS sequence"/>
</dbReference>
<comment type="catalytic activity">
    <reaction evidence="6">
        <text>a uridine in tRNA + S-adenosyl-L-methionine = a 3-[(3S)-3-amino-3-carboxypropyl]uridine in tRNA + S-methyl-5'-thioadenosine + H(+)</text>
        <dbReference type="Rhea" id="RHEA:62432"/>
        <dbReference type="Rhea" id="RHEA-COMP:13339"/>
        <dbReference type="Rhea" id="RHEA-COMP:16092"/>
        <dbReference type="ChEBI" id="CHEBI:15378"/>
        <dbReference type="ChEBI" id="CHEBI:17509"/>
        <dbReference type="ChEBI" id="CHEBI:59789"/>
        <dbReference type="ChEBI" id="CHEBI:65315"/>
        <dbReference type="ChEBI" id="CHEBI:82930"/>
        <dbReference type="EC" id="2.5.1.25"/>
    </reaction>
</comment>
<evidence type="ECO:0000256" key="7">
    <source>
        <dbReference type="SAM" id="MobiDB-lite"/>
    </source>
</evidence>
<keyword evidence="4" id="KW-0819">tRNA processing</keyword>